<comment type="caution">
    <text evidence="1">The sequence shown here is derived from an EMBL/GenBank/DDBJ whole genome shotgun (WGS) entry which is preliminary data.</text>
</comment>
<sequence length="212" mass="24604">MMSLIHSDRFATIRHHFLVLGHAYMPCDSDFGFIEVEKRRRQYVNTPEDWIDVIQKSRRRNAFKVYKISRSDFLSFECLTNKLQKRTTPMDADKVELRKLSQLIFNQKHPTKFVIKRGYSELESVRHVDVTRGTRGRPNKAVASNKVLAGITLPQKYINDDPIKPDKLHDLLSLLCCVPPVHHTYYNSLVSTQSMSSLTEEDSEDGIMVYTD</sequence>
<reference evidence="1 2" key="1">
    <citation type="submission" date="2023-02" db="EMBL/GenBank/DDBJ databases">
        <title>LHISI_Scaffold_Assembly.</title>
        <authorList>
            <person name="Stuart O.P."/>
            <person name="Cleave R."/>
            <person name="Magrath M.J.L."/>
            <person name="Mikheyev A.S."/>
        </authorList>
    </citation>
    <scope>NUCLEOTIDE SEQUENCE [LARGE SCALE GENOMIC DNA]</scope>
    <source>
        <strain evidence="1">Daus_M_001</strain>
        <tissue evidence="1">Leg muscle</tissue>
    </source>
</reference>
<dbReference type="EMBL" id="JARBHB010000004">
    <property type="protein sequence ID" value="KAJ8885799.1"/>
    <property type="molecule type" value="Genomic_DNA"/>
</dbReference>
<organism evidence="1 2">
    <name type="scientific">Dryococelus australis</name>
    <dbReference type="NCBI Taxonomy" id="614101"/>
    <lineage>
        <taxon>Eukaryota</taxon>
        <taxon>Metazoa</taxon>
        <taxon>Ecdysozoa</taxon>
        <taxon>Arthropoda</taxon>
        <taxon>Hexapoda</taxon>
        <taxon>Insecta</taxon>
        <taxon>Pterygota</taxon>
        <taxon>Neoptera</taxon>
        <taxon>Polyneoptera</taxon>
        <taxon>Phasmatodea</taxon>
        <taxon>Verophasmatodea</taxon>
        <taxon>Anareolatae</taxon>
        <taxon>Phasmatidae</taxon>
        <taxon>Eurycanthinae</taxon>
        <taxon>Dryococelus</taxon>
    </lineage>
</organism>
<proteinExistence type="predicted"/>
<name>A0ABQ9HN77_9NEOP</name>
<evidence type="ECO:0000313" key="2">
    <source>
        <dbReference type="Proteomes" id="UP001159363"/>
    </source>
</evidence>
<protein>
    <submittedName>
        <fullName evidence="1">Uncharacterized protein</fullName>
    </submittedName>
</protein>
<accession>A0ABQ9HN77</accession>
<dbReference type="Proteomes" id="UP001159363">
    <property type="component" value="Chromosome X"/>
</dbReference>
<keyword evidence="2" id="KW-1185">Reference proteome</keyword>
<gene>
    <name evidence="1" type="ORF">PR048_011999</name>
</gene>
<evidence type="ECO:0000313" key="1">
    <source>
        <dbReference type="EMBL" id="KAJ8885799.1"/>
    </source>
</evidence>